<proteinExistence type="predicted"/>
<comment type="caution">
    <text evidence="1">The sequence shown here is derived from an EMBL/GenBank/DDBJ whole genome shotgun (WGS) entry which is preliminary data.</text>
</comment>
<reference evidence="1 2" key="1">
    <citation type="submission" date="2021-08" db="EMBL/GenBank/DDBJ databases">
        <title>Caldovatus sediminis gen. nov., sp. nov., a moderately thermophilic bacterium isolated from a hot spring.</title>
        <authorList>
            <person name="Hu C.-J."/>
            <person name="Li W.-J."/>
            <person name="Xian W.-D."/>
        </authorList>
    </citation>
    <scope>NUCLEOTIDE SEQUENCE [LARGE SCALE GENOMIC DNA]</scope>
    <source>
        <strain evidence="1 2">SYSU G05006</strain>
    </source>
</reference>
<dbReference type="RefSeq" id="WP_220115688.1">
    <property type="nucleotide sequence ID" value="NZ_JAHZUY010000002.1"/>
</dbReference>
<protein>
    <submittedName>
        <fullName evidence="1">Rrf2 family transcriptional regulator</fullName>
    </submittedName>
</protein>
<sequence>MVATRFAVAVHILLLLAIERTGQATSARIAASVNTNPVVIRRIAGRLARAGLIRVRRGPGGAELARPPESITLAEVWRAIHPPGTPLLSMHRPNREDPVGGRVPELLGPAFRAAEQAMLDRLSGTTLASLLEGTRLP</sequence>
<evidence type="ECO:0000313" key="2">
    <source>
        <dbReference type="Proteomes" id="UP001519924"/>
    </source>
</evidence>
<keyword evidence="2" id="KW-1185">Reference proteome</keyword>
<dbReference type="PANTHER" id="PTHR33221">
    <property type="entry name" value="WINGED HELIX-TURN-HELIX TRANSCRIPTIONAL REGULATOR, RRF2 FAMILY"/>
    <property type="match status" value="1"/>
</dbReference>
<dbReference type="PROSITE" id="PS51197">
    <property type="entry name" value="HTH_RRF2_2"/>
    <property type="match status" value="1"/>
</dbReference>
<dbReference type="Gene3D" id="1.10.10.10">
    <property type="entry name" value="Winged helix-like DNA-binding domain superfamily/Winged helix DNA-binding domain"/>
    <property type="match status" value="1"/>
</dbReference>
<evidence type="ECO:0000313" key="1">
    <source>
        <dbReference type="EMBL" id="MBW8268187.1"/>
    </source>
</evidence>
<dbReference type="SUPFAM" id="SSF46785">
    <property type="entry name" value="Winged helix' DNA-binding domain"/>
    <property type="match status" value="1"/>
</dbReference>
<accession>A0ABS7EXU7</accession>
<dbReference type="Pfam" id="PF02082">
    <property type="entry name" value="Rrf2"/>
    <property type="match status" value="1"/>
</dbReference>
<organism evidence="1 2">
    <name type="scientific">Caldovatus aquaticus</name>
    <dbReference type="NCBI Taxonomy" id="2865671"/>
    <lineage>
        <taxon>Bacteria</taxon>
        <taxon>Pseudomonadati</taxon>
        <taxon>Pseudomonadota</taxon>
        <taxon>Alphaproteobacteria</taxon>
        <taxon>Acetobacterales</taxon>
        <taxon>Roseomonadaceae</taxon>
        <taxon>Caldovatus</taxon>
    </lineage>
</organism>
<dbReference type="InterPro" id="IPR036388">
    <property type="entry name" value="WH-like_DNA-bd_sf"/>
</dbReference>
<dbReference type="EMBL" id="JAHZUY010000002">
    <property type="protein sequence ID" value="MBW8268187.1"/>
    <property type="molecule type" value="Genomic_DNA"/>
</dbReference>
<dbReference type="PANTHER" id="PTHR33221:SF15">
    <property type="entry name" value="HTH-TYPE TRANSCRIPTIONAL REGULATOR YWGB-RELATED"/>
    <property type="match status" value="1"/>
</dbReference>
<dbReference type="InterPro" id="IPR000944">
    <property type="entry name" value="Tscrpt_reg_Rrf2"/>
</dbReference>
<gene>
    <name evidence="1" type="ORF">K1J50_01665</name>
</gene>
<dbReference type="InterPro" id="IPR036390">
    <property type="entry name" value="WH_DNA-bd_sf"/>
</dbReference>
<name>A0ABS7EXU7_9PROT</name>
<dbReference type="Proteomes" id="UP001519924">
    <property type="component" value="Unassembled WGS sequence"/>
</dbReference>